<gene>
    <name evidence="2" type="ORF">IV87_GL000638</name>
    <name evidence="3" type="ORF">SAMN04487973_1179</name>
</gene>
<dbReference type="InterPro" id="IPR036291">
    <property type="entry name" value="NAD(P)-bd_dom_sf"/>
</dbReference>
<dbReference type="NCBIfam" id="NF047420">
    <property type="entry name" value="EF_P_mod_YmfI"/>
    <property type="match status" value="1"/>
</dbReference>
<evidence type="ECO:0000256" key="1">
    <source>
        <dbReference type="ARBA" id="ARBA00006484"/>
    </source>
</evidence>
<dbReference type="EMBL" id="JQBY01000017">
    <property type="protein sequence ID" value="KRN81921.1"/>
    <property type="molecule type" value="Genomic_DNA"/>
</dbReference>
<dbReference type="CDD" id="cd05233">
    <property type="entry name" value="SDR_c"/>
    <property type="match status" value="1"/>
</dbReference>
<protein>
    <submittedName>
        <fullName evidence="2">3-oxoacyl-[acyl-carrier protein] reductase</fullName>
    </submittedName>
</protein>
<dbReference type="AlphaFoldDB" id="A0A0R2JXL2"/>
<dbReference type="RefSeq" id="WP_057807058.1">
    <property type="nucleotide sequence ID" value="NZ_BJYP01000031.1"/>
</dbReference>
<dbReference type="Proteomes" id="UP000051749">
    <property type="component" value="Unassembled WGS sequence"/>
</dbReference>
<comment type="similarity">
    <text evidence="1">Belongs to the short-chain dehydrogenases/reductases (SDR) family.</text>
</comment>
<comment type="caution">
    <text evidence="2">The sequence shown here is derived from an EMBL/GenBank/DDBJ whole genome shotgun (WGS) entry which is preliminary data.</text>
</comment>
<dbReference type="OrthoDB" id="9803333at2"/>
<dbReference type="PANTHER" id="PTHR42879">
    <property type="entry name" value="3-OXOACYL-(ACYL-CARRIER-PROTEIN) REDUCTASE"/>
    <property type="match status" value="1"/>
</dbReference>
<evidence type="ECO:0000313" key="2">
    <source>
        <dbReference type="EMBL" id="KRN81921.1"/>
    </source>
</evidence>
<name>A0A0R2JXL2_9LACO</name>
<dbReference type="Gene3D" id="3.40.50.720">
    <property type="entry name" value="NAD(P)-binding Rossmann-like Domain"/>
    <property type="match status" value="1"/>
</dbReference>
<dbReference type="PATRIC" id="fig|319653.3.peg.649"/>
<dbReference type="InterPro" id="IPR050259">
    <property type="entry name" value="SDR"/>
</dbReference>
<dbReference type="Proteomes" id="UP000182818">
    <property type="component" value="Unassembled WGS sequence"/>
</dbReference>
<dbReference type="PRINTS" id="PR00081">
    <property type="entry name" value="GDHRDH"/>
</dbReference>
<dbReference type="InterPro" id="IPR002347">
    <property type="entry name" value="SDR_fam"/>
</dbReference>
<dbReference type="GeneID" id="76044001"/>
<sequence>MKHALILGASGDIGNSIAKQLAAQGWSLYLHYNQNELAVTQLVKKFTKLYPHQEFLSVSFDMQKRENLATFLQSIFAVDALIFAQGTTDYHLLTETSFDELQKMWMMQVAVPVEMIKALQPKLARSKAGRIIFIGSVYGAVGSAMEVDYSTIKGAQSAFVNAYAKEIGTLGITVNVIAPGAVNTQMNRIFSTDEHQKIAADIPVGRFAKPDEIAYWVVQLTNEQAGYMTGQTIYVDGGWLK</sequence>
<evidence type="ECO:0000313" key="3">
    <source>
        <dbReference type="EMBL" id="SER78284.1"/>
    </source>
</evidence>
<dbReference type="STRING" id="319653.SAMN04487973_1179"/>
<accession>A0A0R2JXL2</accession>
<dbReference type="EMBL" id="FOGK01000017">
    <property type="protein sequence ID" value="SER78284.1"/>
    <property type="molecule type" value="Genomic_DNA"/>
</dbReference>
<proteinExistence type="inferred from homology"/>
<reference evidence="3 5" key="2">
    <citation type="submission" date="2016-10" db="EMBL/GenBank/DDBJ databases">
        <authorList>
            <person name="Varghese N."/>
            <person name="Submissions S."/>
        </authorList>
    </citation>
    <scope>NUCLEOTIDE SEQUENCE [LARGE SCALE GENOMIC DNA]</scope>
    <source>
        <strain evidence="3 5">CGMCC 1.3889</strain>
    </source>
</reference>
<evidence type="ECO:0000313" key="5">
    <source>
        <dbReference type="Proteomes" id="UP000182818"/>
    </source>
</evidence>
<organism evidence="2 4">
    <name type="scientific">Pediococcus ethanolidurans</name>
    <dbReference type="NCBI Taxonomy" id="319653"/>
    <lineage>
        <taxon>Bacteria</taxon>
        <taxon>Bacillati</taxon>
        <taxon>Bacillota</taxon>
        <taxon>Bacilli</taxon>
        <taxon>Lactobacillales</taxon>
        <taxon>Lactobacillaceae</taxon>
        <taxon>Pediococcus</taxon>
    </lineage>
</organism>
<dbReference type="PANTHER" id="PTHR42879:SF2">
    <property type="entry name" value="3-OXOACYL-[ACYL-CARRIER-PROTEIN] REDUCTASE FABG"/>
    <property type="match status" value="1"/>
</dbReference>
<keyword evidence="5" id="KW-1185">Reference proteome</keyword>
<evidence type="ECO:0000313" key="4">
    <source>
        <dbReference type="Proteomes" id="UP000051749"/>
    </source>
</evidence>
<dbReference type="SUPFAM" id="SSF51735">
    <property type="entry name" value="NAD(P)-binding Rossmann-fold domains"/>
    <property type="match status" value="1"/>
</dbReference>
<reference evidence="2 4" key="1">
    <citation type="journal article" date="2015" name="Genome Announc.">
        <title>Expanding the biotechnology potential of lactobacilli through comparative genomics of 213 strains and associated genera.</title>
        <authorList>
            <person name="Sun Z."/>
            <person name="Harris H.M."/>
            <person name="McCann A."/>
            <person name="Guo C."/>
            <person name="Argimon S."/>
            <person name="Zhang W."/>
            <person name="Yang X."/>
            <person name="Jeffery I.B."/>
            <person name="Cooney J.C."/>
            <person name="Kagawa T.F."/>
            <person name="Liu W."/>
            <person name="Song Y."/>
            <person name="Salvetti E."/>
            <person name="Wrobel A."/>
            <person name="Rasinkangas P."/>
            <person name="Parkhill J."/>
            <person name="Rea M.C."/>
            <person name="O'Sullivan O."/>
            <person name="Ritari J."/>
            <person name="Douillard F.P."/>
            <person name="Paul Ross R."/>
            <person name="Yang R."/>
            <person name="Briner A.E."/>
            <person name="Felis G.E."/>
            <person name="de Vos W.M."/>
            <person name="Barrangou R."/>
            <person name="Klaenhammer T.R."/>
            <person name="Caufield P.W."/>
            <person name="Cui Y."/>
            <person name="Zhang H."/>
            <person name="O'Toole P.W."/>
        </authorList>
    </citation>
    <scope>NUCLEOTIDE SEQUENCE [LARGE SCALE GENOMIC DNA]</scope>
    <source>
        <strain evidence="2 4">DSM 22301</strain>
    </source>
</reference>
<dbReference type="Pfam" id="PF13561">
    <property type="entry name" value="adh_short_C2"/>
    <property type="match status" value="1"/>
</dbReference>